<reference evidence="12 13" key="1">
    <citation type="journal article" date="2019" name="Sci. Rep.">
        <title>Comparative genomics of chytrid fungi reveal insights into the obligate biotrophic and pathogenic lifestyle of Synchytrium endobioticum.</title>
        <authorList>
            <person name="van de Vossenberg B.T.L.H."/>
            <person name="Warris S."/>
            <person name="Nguyen H.D.T."/>
            <person name="van Gent-Pelzer M.P.E."/>
            <person name="Joly D.L."/>
            <person name="van de Geest H.C."/>
            <person name="Bonants P.J.M."/>
            <person name="Smith D.S."/>
            <person name="Levesque C.A."/>
            <person name="van der Lee T.A.J."/>
        </authorList>
    </citation>
    <scope>NUCLEOTIDE SEQUENCE [LARGE SCALE GENOMIC DNA]</scope>
    <source>
        <strain evidence="12 13">CBS 809.83</strain>
    </source>
</reference>
<keyword evidence="10" id="KW-0067">ATP-binding</keyword>
<dbReference type="Proteomes" id="UP000318582">
    <property type="component" value="Unassembled WGS sequence"/>
</dbReference>
<evidence type="ECO:0000256" key="1">
    <source>
        <dbReference type="ARBA" id="ARBA00005042"/>
    </source>
</evidence>
<keyword evidence="13" id="KW-1185">Reference proteome</keyword>
<sequence>MASLKRLGLSPLRHLRTTLPIHSPRNLHRRLTPAHHLPLPRSYSHTPTSSSQLTQTFAPVITQTPVFSADPAQITILDLPADFYKAIEEGIRTAKKRIVLASLYLGAGEGRVATALHAALTRNPALRVHILLDYFRGTRGSTNSITLLSPLLAAFPTRVTLSLYHTPAVGAVIKRIVPPRFIEGFGLQHMKVYAFDGDVILSGANLNTDYFVNRQDRYIRFGDAPGLADYYSDLVHTVAGVSYTVQSPTELVPPCAHPSDPARLDTKTLRIRAAAAVGAFTQRWFDATAPLRTAVLDAREATTSSTRIPDTLVLPVVQMAQLGITQEQGILTTLLTTLGSTRTSPRWNIALSSGYLNFPAAILNLILDSRARFAILTAAPQANGFFGSKGVSRHLPAAYTHLEKKLLRLATHSGRAEAVTVNEWRKDAWTFHAKGLWCTPPADTEPVLTVIGSSNFGYRSLYRDVEAQAVVVTSNPALRAKMQKNLDMLWSHSHPVTRHHLETDPERTVHPGVALATRVIRSML</sequence>
<protein>
    <recommendedName>
        <fullName evidence="10">CDP-diacylglycerol--glycerol-3-phosphate 3-phosphatidyltransferase</fullName>
        <ecNumber evidence="10">2.7.8.5</ecNumber>
    </recommendedName>
</protein>
<accession>A0A507E8U3</accession>
<keyword evidence="4 10" id="KW-0808">Transferase</keyword>
<dbReference type="PROSITE" id="PS50035">
    <property type="entry name" value="PLD"/>
    <property type="match status" value="1"/>
</dbReference>
<comment type="caution">
    <text evidence="12">The sequence shown here is derived from an EMBL/GenBank/DDBJ whole genome shotgun (WGS) entry which is preliminary data.</text>
</comment>
<dbReference type="EMBL" id="QEAQ01000017">
    <property type="protein sequence ID" value="TPX60224.1"/>
    <property type="molecule type" value="Genomic_DNA"/>
</dbReference>
<dbReference type="GO" id="GO:0008444">
    <property type="term" value="F:CDP-diacylglycerol-glycerol-3-phosphate 3-phosphatidyltransferase activity"/>
    <property type="evidence" value="ECO:0007669"/>
    <property type="project" value="UniProtKB-EC"/>
</dbReference>
<feature type="domain" description="PLD phosphodiesterase" evidence="11">
    <location>
        <begin position="184"/>
        <end position="210"/>
    </location>
</feature>
<name>A0A507E8U3_9FUNG</name>
<evidence type="ECO:0000256" key="4">
    <source>
        <dbReference type="ARBA" id="ARBA00022679"/>
    </source>
</evidence>
<dbReference type="PANTHER" id="PTHR12586:SF1">
    <property type="entry name" value="CDP-DIACYLGLYCEROL--GLYCEROL-3-PHOSPHATE 3-PHOSPHATIDYLTRANSFERASE, MITOCHONDRIAL"/>
    <property type="match status" value="1"/>
</dbReference>
<keyword evidence="7 10" id="KW-0594">Phospholipid biosynthesis</keyword>
<evidence type="ECO:0000256" key="10">
    <source>
        <dbReference type="RuleBase" id="RU365024"/>
    </source>
</evidence>
<keyword evidence="10" id="KW-0547">Nucleotide-binding</keyword>
<proteinExistence type="inferred from homology"/>
<dbReference type="Gene3D" id="3.30.870.10">
    <property type="entry name" value="Endonuclease Chain A"/>
    <property type="match status" value="2"/>
</dbReference>
<evidence type="ECO:0000256" key="5">
    <source>
        <dbReference type="ARBA" id="ARBA00022737"/>
    </source>
</evidence>
<comment type="pathway">
    <text evidence="1 10">Phospholipid metabolism; phosphatidylglycerol biosynthesis; phosphatidylglycerol from CDP-diacylglycerol: step 1/2.</text>
</comment>
<dbReference type="UniPathway" id="UPA00084">
    <property type="reaction ID" value="UER00503"/>
</dbReference>
<evidence type="ECO:0000256" key="6">
    <source>
        <dbReference type="ARBA" id="ARBA00023098"/>
    </source>
</evidence>
<comment type="function">
    <text evidence="10">Functions in the biosynthesis of the anionic phospholipids phosphatidylglycerol and cardiolipin.</text>
</comment>
<comment type="similarity">
    <text evidence="2 10">Belongs to the CDP-alcohol phosphatidyltransferase class-II family.</text>
</comment>
<dbReference type="PANTHER" id="PTHR12586">
    <property type="entry name" value="CDP-DIACYLGLYCEROL--SERINE O-PHOSPHATIDYLTRANSFERASE"/>
    <property type="match status" value="1"/>
</dbReference>
<dbReference type="PIRSF" id="PIRSF000850">
    <property type="entry name" value="Phospholipase_D_PSS"/>
    <property type="match status" value="1"/>
</dbReference>
<keyword evidence="6 10" id="KW-0443">Lipid metabolism</keyword>
<keyword evidence="3 10" id="KW-0444">Lipid biosynthesis</keyword>
<evidence type="ECO:0000256" key="7">
    <source>
        <dbReference type="ARBA" id="ARBA00023209"/>
    </source>
</evidence>
<evidence type="ECO:0000259" key="11">
    <source>
        <dbReference type="PROSITE" id="PS50035"/>
    </source>
</evidence>
<evidence type="ECO:0000256" key="8">
    <source>
        <dbReference type="ARBA" id="ARBA00023264"/>
    </source>
</evidence>
<dbReference type="GO" id="GO:0005739">
    <property type="term" value="C:mitochondrion"/>
    <property type="evidence" value="ECO:0007669"/>
    <property type="project" value="UniProtKB-SubCell"/>
</dbReference>
<organism evidence="12 13">
    <name type="scientific">Powellomyces hirtus</name>
    <dbReference type="NCBI Taxonomy" id="109895"/>
    <lineage>
        <taxon>Eukaryota</taxon>
        <taxon>Fungi</taxon>
        <taxon>Fungi incertae sedis</taxon>
        <taxon>Chytridiomycota</taxon>
        <taxon>Chytridiomycota incertae sedis</taxon>
        <taxon>Chytridiomycetes</taxon>
        <taxon>Spizellomycetales</taxon>
        <taxon>Powellomycetaceae</taxon>
        <taxon>Powellomyces</taxon>
    </lineage>
</organism>
<dbReference type="InterPro" id="IPR001736">
    <property type="entry name" value="PLipase_D/transphosphatidylase"/>
</dbReference>
<dbReference type="InterPro" id="IPR016270">
    <property type="entry name" value="PGS1"/>
</dbReference>
<comment type="catalytic activity">
    <reaction evidence="9 10">
        <text>a CDP-1,2-diacyl-sn-glycerol + sn-glycerol 3-phosphate = a 1,2-diacyl-sn-glycero-3-phospho-(1'-sn-glycero-3'-phosphate) + CMP + H(+)</text>
        <dbReference type="Rhea" id="RHEA:12593"/>
        <dbReference type="ChEBI" id="CHEBI:15378"/>
        <dbReference type="ChEBI" id="CHEBI:57597"/>
        <dbReference type="ChEBI" id="CHEBI:58332"/>
        <dbReference type="ChEBI" id="CHEBI:60110"/>
        <dbReference type="ChEBI" id="CHEBI:60377"/>
        <dbReference type="EC" id="2.7.8.5"/>
    </reaction>
</comment>
<dbReference type="GO" id="GO:0005524">
    <property type="term" value="F:ATP binding"/>
    <property type="evidence" value="ECO:0007669"/>
    <property type="project" value="UniProtKB-KW"/>
</dbReference>
<evidence type="ECO:0000256" key="9">
    <source>
        <dbReference type="ARBA" id="ARBA00048586"/>
    </source>
</evidence>
<dbReference type="GO" id="GO:0032049">
    <property type="term" value="P:cardiolipin biosynthetic process"/>
    <property type="evidence" value="ECO:0007669"/>
    <property type="project" value="InterPro"/>
</dbReference>
<evidence type="ECO:0000256" key="2">
    <source>
        <dbReference type="ARBA" id="ARBA00010682"/>
    </source>
</evidence>
<evidence type="ECO:0000313" key="13">
    <source>
        <dbReference type="Proteomes" id="UP000318582"/>
    </source>
</evidence>
<gene>
    <name evidence="12" type="primary">PGS1</name>
    <name evidence="12" type="ORF">PhCBS80983_g01941</name>
</gene>
<dbReference type="EC" id="2.7.8.5" evidence="10"/>
<dbReference type="CDD" id="cd09137">
    <property type="entry name" value="PLDc_PGS1_euk_2"/>
    <property type="match status" value="1"/>
</dbReference>
<keyword evidence="5" id="KW-0677">Repeat</keyword>
<dbReference type="AlphaFoldDB" id="A0A507E8U3"/>
<keyword evidence="8 10" id="KW-1208">Phospholipid metabolism</keyword>
<dbReference type="SUPFAM" id="SSF56024">
    <property type="entry name" value="Phospholipase D/nuclease"/>
    <property type="match status" value="2"/>
</dbReference>
<comment type="subcellular location">
    <subcellularLocation>
        <location evidence="10">Mitochondrion</location>
    </subcellularLocation>
</comment>
<dbReference type="SMART" id="SM00155">
    <property type="entry name" value="PLDc"/>
    <property type="match status" value="2"/>
</dbReference>
<evidence type="ECO:0000256" key="3">
    <source>
        <dbReference type="ARBA" id="ARBA00022516"/>
    </source>
</evidence>
<keyword evidence="10" id="KW-0496">Mitochondrion</keyword>
<dbReference type="STRING" id="109895.A0A507E8U3"/>
<evidence type="ECO:0000313" key="12">
    <source>
        <dbReference type="EMBL" id="TPX60224.1"/>
    </source>
</evidence>
<dbReference type="CDD" id="cd09135">
    <property type="entry name" value="PLDc_PGS1_euk_1"/>
    <property type="match status" value="1"/>
</dbReference>